<dbReference type="InterPro" id="IPR014729">
    <property type="entry name" value="Rossmann-like_a/b/a_fold"/>
</dbReference>
<dbReference type="RefSeq" id="WP_378418973.1">
    <property type="nucleotide sequence ID" value="NZ_JBHSFO010000010.1"/>
</dbReference>
<proteinExistence type="inferred from homology"/>
<dbReference type="Proteomes" id="UP001595914">
    <property type="component" value="Unassembled WGS sequence"/>
</dbReference>
<dbReference type="CDD" id="cd00293">
    <property type="entry name" value="USP-like"/>
    <property type="match status" value="1"/>
</dbReference>
<accession>A0ABV9FXS6</accession>
<dbReference type="Gene3D" id="3.40.50.620">
    <property type="entry name" value="HUPs"/>
    <property type="match status" value="1"/>
</dbReference>
<comment type="similarity">
    <text evidence="1">Belongs to the universal stress protein A family.</text>
</comment>
<dbReference type="EMBL" id="JBHSFO010000010">
    <property type="protein sequence ID" value="MFC4605407.1"/>
    <property type="molecule type" value="Genomic_DNA"/>
</dbReference>
<protein>
    <submittedName>
        <fullName evidence="3">Universal stress protein</fullName>
    </submittedName>
</protein>
<dbReference type="PANTHER" id="PTHR46268">
    <property type="entry name" value="STRESS RESPONSE PROTEIN NHAX"/>
    <property type="match status" value="1"/>
</dbReference>
<feature type="domain" description="UspA" evidence="2">
    <location>
        <begin position="9"/>
        <end position="146"/>
    </location>
</feature>
<organism evidence="3 4">
    <name type="scientific">Rhodococcus kronopolitis</name>
    <dbReference type="NCBI Taxonomy" id="1460226"/>
    <lineage>
        <taxon>Bacteria</taxon>
        <taxon>Bacillati</taxon>
        <taxon>Actinomycetota</taxon>
        <taxon>Actinomycetes</taxon>
        <taxon>Mycobacteriales</taxon>
        <taxon>Nocardiaceae</taxon>
        <taxon>Rhodococcus</taxon>
    </lineage>
</organism>
<evidence type="ECO:0000256" key="1">
    <source>
        <dbReference type="ARBA" id="ARBA00008791"/>
    </source>
</evidence>
<gene>
    <name evidence="3" type="ORF">ACFO6S_17035</name>
</gene>
<keyword evidence="4" id="KW-1185">Reference proteome</keyword>
<comment type="caution">
    <text evidence="3">The sequence shown here is derived from an EMBL/GenBank/DDBJ whole genome shotgun (WGS) entry which is preliminary data.</text>
</comment>
<evidence type="ECO:0000313" key="3">
    <source>
        <dbReference type="EMBL" id="MFC4605407.1"/>
    </source>
</evidence>
<dbReference type="InterPro" id="IPR006016">
    <property type="entry name" value="UspA"/>
</dbReference>
<reference evidence="4" key="1">
    <citation type="journal article" date="2019" name="Int. J. Syst. Evol. Microbiol.">
        <title>The Global Catalogue of Microorganisms (GCM) 10K type strain sequencing project: providing services to taxonomists for standard genome sequencing and annotation.</title>
        <authorList>
            <consortium name="The Broad Institute Genomics Platform"/>
            <consortium name="The Broad Institute Genome Sequencing Center for Infectious Disease"/>
            <person name="Wu L."/>
            <person name="Ma J."/>
        </authorList>
    </citation>
    <scope>NUCLEOTIDE SEQUENCE [LARGE SCALE GENOMIC DNA]</scope>
    <source>
        <strain evidence="4">CCUG 54520</strain>
    </source>
</reference>
<dbReference type="Pfam" id="PF00582">
    <property type="entry name" value="Usp"/>
    <property type="match status" value="1"/>
</dbReference>
<dbReference type="SUPFAM" id="SSF52402">
    <property type="entry name" value="Adenine nucleotide alpha hydrolases-like"/>
    <property type="match status" value="1"/>
</dbReference>
<evidence type="ECO:0000259" key="2">
    <source>
        <dbReference type="Pfam" id="PF00582"/>
    </source>
</evidence>
<evidence type="ECO:0000313" key="4">
    <source>
        <dbReference type="Proteomes" id="UP001595914"/>
    </source>
</evidence>
<dbReference type="PANTHER" id="PTHR46268:SF6">
    <property type="entry name" value="UNIVERSAL STRESS PROTEIN UP12"/>
    <property type="match status" value="1"/>
</dbReference>
<name>A0ABV9FXS6_9NOCA</name>
<sequence length="154" mass="16776">MDGRPASTRLVVGYDRHPASHSALTYAAALTERLDAHLHVVHVVDVEDMPVDPDSPDWEQRVADVVAREHTEAGAALAAISGRWTYHLQHGNPADLLSSVADEYDASMILIGAPRHGLMSRMERLLGESVSAHLVQHGRRPVVLVPEHTQAPPP</sequence>